<feature type="non-terminal residue" evidence="2">
    <location>
        <position position="161"/>
    </location>
</feature>
<dbReference type="SMART" id="SM00577">
    <property type="entry name" value="CPDc"/>
    <property type="match status" value="1"/>
</dbReference>
<sequence length="161" mass="17735">MGGLGSEDRKRSRLLVLDVDHTLLYAPAYDPLLEVVSGASMTRKAFFDALPAGGVTIQVGRPELVYPRPHLATFIQDAKAMGYDLGICTTATLDYIELLLPLCGVELSLFSVVVTREDLSRSGGKLVKNLHRFSEFGYSLDDVVAIDDREDIHQHTENLLT</sequence>
<comment type="caution">
    <text evidence="2">The sequence shown here is derived from an EMBL/GenBank/DDBJ whole genome shotgun (WGS) entry which is preliminary data.</text>
</comment>
<organism evidence="2 3">
    <name type="scientific">Gilvimarinus gilvus</name>
    <dbReference type="NCBI Taxonomy" id="3058038"/>
    <lineage>
        <taxon>Bacteria</taxon>
        <taxon>Pseudomonadati</taxon>
        <taxon>Pseudomonadota</taxon>
        <taxon>Gammaproteobacteria</taxon>
        <taxon>Cellvibrionales</taxon>
        <taxon>Cellvibrionaceae</taxon>
        <taxon>Gilvimarinus</taxon>
    </lineage>
</organism>
<dbReference type="InterPro" id="IPR023214">
    <property type="entry name" value="HAD_sf"/>
</dbReference>
<dbReference type="InterPro" id="IPR004274">
    <property type="entry name" value="FCP1_dom"/>
</dbReference>
<accession>A0ABU4S306</accession>
<proteinExistence type="predicted"/>
<dbReference type="SUPFAM" id="SSF56784">
    <property type="entry name" value="HAD-like"/>
    <property type="match status" value="1"/>
</dbReference>
<name>A0ABU4S306_9GAMM</name>
<protein>
    <submittedName>
        <fullName evidence="2">NIF family HAD-type phosphatase</fullName>
    </submittedName>
</protein>
<dbReference type="Pfam" id="PF03031">
    <property type="entry name" value="NIF"/>
    <property type="match status" value="1"/>
</dbReference>
<feature type="domain" description="FCP1 homology" evidence="1">
    <location>
        <begin position="8"/>
        <end position="161"/>
    </location>
</feature>
<dbReference type="InterPro" id="IPR036412">
    <property type="entry name" value="HAD-like_sf"/>
</dbReference>
<dbReference type="EMBL" id="JAXAFO010000053">
    <property type="protein sequence ID" value="MDX6851390.1"/>
    <property type="molecule type" value="Genomic_DNA"/>
</dbReference>
<gene>
    <name evidence="2" type="ORF">SCD92_18590</name>
</gene>
<keyword evidence="3" id="KW-1185">Reference proteome</keyword>
<dbReference type="PROSITE" id="PS50969">
    <property type="entry name" value="FCP1"/>
    <property type="match status" value="1"/>
</dbReference>
<reference evidence="2 3" key="1">
    <citation type="submission" date="2023-11" db="EMBL/GenBank/DDBJ databases">
        <title>Gilvimarinus fulvus sp. nov., isolated from the surface of Kelp.</title>
        <authorList>
            <person name="Sun Y.Y."/>
            <person name="Gong Y."/>
            <person name="Du Z.J."/>
        </authorList>
    </citation>
    <scope>NUCLEOTIDE SEQUENCE [LARGE SCALE GENOMIC DNA]</scope>
    <source>
        <strain evidence="2 3">SDUM040013</strain>
    </source>
</reference>
<dbReference type="RefSeq" id="WP_319835135.1">
    <property type="nucleotide sequence ID" value="NZ_JAXAFO010000053.1"/>
</dbReference>
<evidence type="ECO:0000313" key="2">
    <source>
        <dbReference type="EMBL" id="MDX6851390.1"/>
    </source>
</evidence>
<dbReference type="Proteomes" id="UP001273505">
    <property type="component" value="Unassembled WGS sequence"/>
</dbReference>
<evidence type="ECO:0000313" key="3">
    <source>
        <dbReference type="Proteomes" id="UP001273505"/>
    </source>
</evidence>
<evidence type="ECO:0000259" key="1">
    <source>
        <dbReference type="PROSITE" id="PS50969"/>
    </source>
</evidence>
<dbReference type="Gene3D" id="3.40.50.1000">
    <property type="entry name" value="HAD superfamily/HAD-like"/>
    <property type="match status" value="1"/>
</dbReference>